<dbReference type="Pfam" id="PF02482">
    <property type="entry name" value="Ribosomal_S30AE"/>
    <property type="match status" value="1"/>
</dbReference>
<dbReference type="InterPro" id="IPR003489">
    <property type="entry name" value="RHF/RaiA"/>
</dbReference>
<dbReference type="Proteomes" id="UP000642829">
    <property type="component" value="Unassembled WGS sequence"/>
</dbReference>
<dbReference type="CDD" id="cd00552">
    <property type="entry name" value="RaiA"/>
    <property type="match status" value="1"/>
</dbReference>
<dbReference type="AlphaFoldDB" id="A0A8J3DBY0"/>
<proteinExistence type="predicted"/>
<reference evidence="1" key="1">
    <citation type="journal article" date="2014" name="Int. J. Syst. Evol. Microbiol.">
        <title>Complete genome sequence of Corynebacterium casei LMG S-19264T (=DSM 44701T), isolated from a smear-ripened cheese.</title>
        <authorList>
            <consortium name="US DOE Joint Genome Institute (JGI-PGF)"/>
            <person name="Walter F."/>
            <person name="Albersmeier A."/>
            <person name="Kalinowski J."/>
            <person name="Ruckert C."/>
        </authorList>
    </citation>
    <scope>NUCLEOTIDE SEQUENCE</scope>
    <source>
        <strain evidence="1">KCTC 12870</strain>
    </source>
</reference>
<dbReference type="NCBIfam" id="TIGR00741">
    <property type="entry name" value="yfiA"/>
    <property type="match status" value="1"/>
</dbReference>
<comment type="caution">
    <text evidence="1">The sequence shown here is derived from an EMBL/GenBank/DDBJ whole genome shotgun (WGS) entry which is preliminary data.</text>
</comment>
<evidence type="ECO:0000313" key="2">
    <source>
        <dbReference type="Proteomes" id="UP000642829"/>
    </source>
</evidence>
<keyword evidence="2" id="KW-1185">Reference proteome</keyword>
<organism evidence="1 2">
    <name type="scientific">Cerasicoccus arenae</name>
    <dbReference type="NCBI Taxonomy" id="424488"/>
    <lineage>
        <taxon>Bacteria</taxon>
        <taxon>Pseudomonadati</taxon>
        <taxon>Verrucomicrobiota</taxon>
        <taxon>Opitutia</taxon>
        <taxon>Puniceicoccales</taxon>
        <taxon>Cerasicoccaceae</taxon>
        <taxon>Cerasicoccus</taxon>
    </lineage>
</organism>
<accession>A0A8J3DBY0</accession>
<reference evidence="1" key="2">
    <citation type="submission" date="2020-09" db="EMBL/GenBank/DDBJ databases">
        <authorList>
            <person name="Sun Q."/>
            <person name="Kim S."/>
        </authorList>
    </citation>
    <scope>NUCLEOTIDE SEQUENCE</scope>
    <source>
        <strain evidence="1">KCTC 12870</strain>
    </source>
</reference>
<protein>
    <recommendedName>
        <fullName evidence="3">Ribosome-associated translation inhibitor RaiA</fullName>
    </recommendedName>
</protein>
<dbReference type="Gene3D" id="3.30.160.100">
    <property type="entry name" value="Ribosome hibernation promotion factor-like"/>
    <property type="match status" value="1"/>
</dbReference>
<sequence length="123" mass="14192">MNTKEVIISGVHLDLTDSLKRMVREKAEKLFNHEERIIRLRVELETNSSHKGSQDEFIAKGHIDINGPSMVVSDKSDDLYKSIDGMINKLDRKLRRRARLIKVKRKHTHEVDIPADLPKVEVA</sequence>
<evidence type="ECO:0008006" key="3">
    <source>
        <dbReference type="Google" id="ProtNLM"/>
    </source>
</evidence>
<dbReference type="RefSeq" id="WP_189514599.1">
    <property type="nucleotide sequence ID" value="NZ_BMXG01000011.1"/>
</dbReference>
<evidence type="ECO:0000313" key="1">
    <source>
        <dbReference type="EMBL" id="GHC03164.1"/>
    </source>
</evidence>
<name>A0A8J3DBY0_9BACT</name>
<dbReference type="EMBL" id="BMXG01000011">
    <property type="protein sequence ID" value="GHC03164.1"/>
    <property type="molecule type" value="Genomic_DNA"/>
</dbReference>
<dbReference type="InterPro" id="IPR036567">
    <property type="entry name" value="RHF-like"/>
</dbReference>
<dbReference type="SUPFAM" id="SSF69754">
    <property type="entry name" value="Ribosome binding protein Y (YfiA homologue)"/>
    <property type="match status" value="1"/>
</dbReference>
<gene>
    <name evidence="1" type="ORF">GCM10007047_19650</name>
</gene>